<accession>D2Z5R9</accession>
<sequence>MSLLFNTTNAGINESLYVMDLLLNDFLGLSMTVSGLNSPYVRISVGGDDSRALLVKNILEPWNGGEAIPWEAFELRCLPMEFCGVIPKPEEKNLPVLTVKGSSERCSITRDGDIITLDFDLFTTAFYILSRVEESVNPERDSHDRFPASASHALKNGYLHRPVVNEMVEILCGCLKVLWPGLERKKREFQIKLTHDVDSPFEVLFSSVGRVIKSMGGDVIKRRDVSRALSRGLSWFRLRFRGDVRLDSAYSFDLIMDIGEQHGIVDDFYFIPLNTSPFDGNYKMTDTPILNLMKHIKNRGHNVGFHGSYETYKDPERVKKEVRVLKEAASSIGIEQQVWGGRQHYLRWEAPTTWRAYSEAGLNYDTTLSFADHSGFRCGTCYPYQVFDFKTRKALDLWEYPLIVMECTVLAKKYMNLPIDKAYDYISCLKKACLNYDGVFTMLWHNDHLCSNKMIDLYRKILEE</sequence>
<dbReference type="InterPro" id="IPR011330">
    <property type="entry name" value="Glyco_hydro/deAcase_b/a-brl"/>
</dbReference>
<dbReference type="AlphaFoldDB" id="D2Z5R9"/>
<dbReference type="Proteomes" id="UP000006427">
    <property type="component" value="Unassembled WGS sequence"/>
</dbReference>
<protein>
    <recommendedName>
        <fullName evidence="1">DUF7033 domain-containing protein</fullName>
    </recommendedName>
</protein>
<dbReference type="EMBL" id="ABTR02000001">
    <property type="protein sequence ID" value="EFC90816.1"/>
    <property type="molecule type" value="Genomic_DNA"/>
</dbReference>
<evidence type="ECO:0000259" key="1">
    <source>
        <dbReference type="Pfam" id="PF23019"/>
    </source>
</evidence>
<dbReference type="OrthoDB" id="1550751at2"/>
<dbReference type="InterPro" id="IPR054297">
    <property type="entry name" value="DUF7033"/>
</dbReference>
<feature type="domain" description="DUF7033" evidence="1">
    <location>
        <begin position="118"/>
        <end position="203"/>
    </location>
</feature>
<gene>
    <name evidence="2" type="ORF">Dpep_0790</name>
</gene>
<proteinExistence type="predicted"/>
<dbReference type="CDD" id="cd10931">
    <property type="entry name" value="CE4_u7"/>
    <property type="match status" value="1"/>
</dbReference>
<reference evidence="2 3" key="1">
    <citation type="journal article" date="2010" name="Stand. Genomic Sci.">
        <title>Permanent draft genome sequence of Dethiosulfovibrio peptidovorans type strain (SEBR 4207).</title>
        <authorList>
            <person name="Labutti K."/>
            <person name="Mayilraj S."/>
            <person name="Clum A."/>
            <person name="Lucas S."/>
            <person name="Glavina Del Rio T."/>
            <person name="Nolan M."/>
            <person name="Tice H."/>
            <person name="Cheng J.F."/>
            <person name="Pitluck S."/>
            <person name="Liolios K."/>
            <person name="Ivanova N."/>
            <person name="Mavromatis K."/>
            <person name="Mikhailova N."/>
            <person name="Pati A."/>
            <person name="Goodwin L."/>
            <person name="Chen A."/>
            <person name="Palaniappan K."/>
            <person name="Land M."/>
            <person name="Hauser L."/>
            <person name="Chang Y.J."/>
            <person name="Jeffries C.D."/>
            <person name="Rohde M."/>
            <person name="Spring S."/>
            <person name="Goker M."/>
            <person name="Woyke T."/>
            <person name="Bristow J."/>
            <person name="Eisen J.A."/>
            <person name="Markowitz V."/>
            <person name="Hugenholtz P."/>
            <person name="Kyrpides N.C."/>
            <person name="Klenk H.P."/>
            <person name="Lapidus A."/>
        </authorList>
    </citation>
    <scope>NUCLEOTIDE SEQUENCE [LARGE SCALE GENOMIC DNA]</scope>
    <source>
        <strain evidence="2 3">DSM 11002</strain>
    </source>
</reference>
<name>D2Z5R9_9BACT</name>
<organism evidence="2 3">
    <name type="scientific">Dethiosulfovibrio peptidovorans DSM 11002</name>
    <dbReference type="NCBI Taxonomy" id="469381"/>
    <lineage>
        <taxon>Bacteria</taxon>
        <taxon>Thermotogati</taxon>
        <taxon>Synergistota</taxon>
        <taxon>Synergistia</taxon>
        <taxon>Synergistales</taxon>
        <taxon>Dethiosulfovibrionaceae</taxon>
        <taxon>Dethiosulfovibrio</taxon>
    </lineage>
</organism>
<comment type="caution">
    <text evidence="2">The sequence shown here is derived from an EMBL/GenBank/DDBJ whole genome shotgun (WGS) entry which is preliminary data.</text>
</comment>
<keyword evidence="3" id="KW-1185">Reference proteome</keyword>
<dbReference type="PaxDb" id="469381-Dpep_0790"/>
<evidence type="ECO:0000313" key="3">
    <source>
        <dbReference type="Proteomes" id="UP000006427"/>
    </source>
</evidence>
<dbReference type="eggNOG" id="COG0726">
    <property type="taxonomic scope" value="Bacteria"/>
</dbReference>
<dbReference type="STRING" id="469381.Dpep_0790"/>
<dbReference type="GO" id="GO:0005975">
    <property type="term" value="P:carbohydrate metabolic process"/>
    <property type="evidence" value="ECO:0007669"/>
    <property type="project" value="InterPro"/>
</dbReference>
<evidence type="ECO:0000313" key="2">
    <source>
        <dbReference type="EMBL" id="EFC90816.1"/>
    </source>
</evidence>
<dbReference type="Pfam" id="PF23019">
    <property type="entry name" value="DUF7033"/>
    <property type="match status" value="1"/>
</dbReference>
<dbReference type="Gene3D" id="3.20.20.370">
    <property type="entry name" value="Glycoside hydrolase/deacetylase"/>
    <property type="match status" value="1"/>
</dbReference>
<dbReference type="RefSeq" id="WP_005659808.1">
    <property type="nucleotide sequence ID" value="NZ_ABTR02000001.1"/>
</dbReference>
<dbReference type="SUPFAM" id="SSF88713">
    <property type="entry name" value="Glycoside hydrolase/deacetylase"/>
    <property type="match status" value="1"/>
</dbReference>